<evidence type="ECO:0000256" key="3">
    <source>
        <dbReference type="ARBA" id="ARBA00022692"/>
    </source>
</evidence>
<dbReference type="RefSeq" id="WP_345227821.1">
    <property type="nucleotide sequence ID" value="NZ_BAABHA010000015.1"/>
</dbReference>
<comment type="caution">
    <text evidence="10">The sequence shown here is derived from an EMBL/GenBank/DDBJ whole genome shotgun (WGS) entry which is preliminary data.</text>
</comment>
<evidence type="ECO:0000256" key="1">
    <source>
        <dbReference type="ARBA" id="ARBA00004651"/>
    </source>
</evidence>
<sequence length="394" mass="44068">MIRHLFTLIWNRKRSNFLLIGEIVLSFFVLFVISSLLLYNYMNYRQPMGFEYQNVWEMQLTPGQDSTDRNAVVEQLMQRLRATPGVVEVSRTRNNSPFSFSTHNTHLWYKKQQSPVSEHYDADDEFENVLQMAVTEGRWFDRRDNAATHTPIIVNRRFANEVFGDESAVGKVLADREGADKYKVVGVIENYRSGNDFAANDPSFFVRNTLADTIHPSEQPLLLIRVQPGSGAVLEQQLVKEVKAVTKGWSTNVETLNKLRQNKLKFVLTPLYALGLVCVFLIINVALGLFGVLWYNISQRRAEIGLRRAFGATGQGIGAQFLGEMLVVTTLGVLVGSLLAAQFPLLGVLDVAPAVYLSGMALATALIFTLTAVCAFQPSRMAAAIQPAVSLREE</sequence>
<dbReference type="Proteomes" id="UP001500454">
    <property type="component" value="Unassembled WGS sequence"/>
</dbReference>
<name>A0ABP8JMI4_9BACT</name>
<reference evidence="11" key="1">
    <citation type="journal article" date="2019" name="Int. J. Syst. Evol. Microbiol.">
        <title>The Global Catalogue of Microorganisms (GCM) 10K type strain sequencing project: providing services to taxonomists for standard genome sequencing and annotation.</title>
        <authorList>
            <consortium name="The Broad Institute Genomics Platform"/>
            <consortium name="The Broad Institute Genome Sequencing Center for Infectious Disease"/>
            <person name="Wu L."/>
            <person name="Ma J."/>
        </authorList>
    </citation>
    <scope>NUCLEOTIDE SEQUENCE [LARGE SCALE GENOMIC DNA]</scope>
    <source>
        <strain evidence="11">JCM 17924</strain>
    </source>
</reference>
<keyword evidence="4 7" id="KW-1133">Transmembrane helix</keyword>
<keyword evidence="2" id="KW-1003">Cell membrane</keyword>
<accession>A0ABP8JMI4</accession>
<proteinExistence type="inferred from homology"/>
<keyword evidence="5 7" id="KW-0472">Membrane</keyword>
<evidence type="ECO:0000256" key="7">
    <source>
        <dbReference type="SAM" id="Phobius"/>
    </source>
</evidence>
<dbReference type="Pfam" id="PF12704">
    <property type="entry name" value="MacB_PCD"/>
    <property type="match status" value="1"/>
</dbReference>
<comment type="subcellular location">
    <subcellularLocation>
        <location evidence="1">Cell membrane</location>
        <topology evidence="1">Multi-pass membrane protein</topology>
    </subcellularLocation>
</comment>
<dbReference type="PANTHER" id="PTHR30572:SF4">
    <property type="entry name" value="ABC TRANSPORTER PERMEASE YTRF"/>
    <property type="match status" value="1"/>
</dbReference>
<feature type="transmembrane region" description="Helical" evidence="7">
    <location>
        <begin position="16"/>
        <end position="39"/>
    </location>
</feature>
<organism evidence="10 11">
    <name type="scientific">Hymenobacter koreensis</name>
    <dbReference type="NCBI Taxonomy" id="1084523"/>
    <lineage>
        <taxon>Bacteria</taxon>
        <taxon>Pseudomonadati</taxon>
        <taxon>Bacteroidota</taxon>
        <taxon>Cytophagia</taxon>
        <taxon>Cytophagales</taxon>
        <taxon>Hymenobacteraceae</taxon>
        <taxon>Hymenobacter</taxon>
    </lineage>
</organism>
<dbReference type="InterPro" id="IPR025857">
    <property type="entry name" value="MacB_PCD"/>
</dbReference>
<dbReference type="InterPro" id="IPR050250">
    <property type="entry name" value="Macrolide_Exporter_MacB"/>
</dbReference>
<feature type="domain" description="MacB-like periplasmic core" evidence="9">
    <location>
        <begin position="29"/>
        <end position="230"/>
    </location>
</feature>
<dbReference type="EMBL" id="BAABHA010000015">
    <property type="protein sequence ID" value="GAA4393025.1"/>
    <property type="molecule type" value="Genomic_DNA"/>
</dbReference>
<feature type="transmembrane region" description="Helical" evidence="7">
    <location>
        <begin position="271"/>
        <end position="296"/>
    </location>
</feature>
<dbReference type="InterPro" id="IPR003838">
    <property type="entry name" value="ABC3_permease_C"/>
</dbReference>
<evidence type="ECO:0000256" key="2">
    <source>
        <dbReference type="ARBA" id="ARBA00022475"/>
    </source>
</evidence>
<evidence type="ECO:0000313" key="10">
    <source>
        <dbReference type="EMBL" id="GAA4393025.1"/>
    </source>
</evidence>
<dbReference type="Pfam" id="PF02687">
    <property type="entry name" value="FtsX"/>
    <property type="match status" value="1"/>
</dbReference>
<feature type="transmembrane region" description="Helical" evidence="7">
    <location>
        <begin position="317"/>
        <end position="343"/>
    </location>
</feature>
<dbReference type="PANTHER" id="PTHR30572">
    <property type="entry name" value="MEMBRANE COMPONENT OF TRANSPORTER-RELATED"/>
    <property type="match status" value="1"/>
</dbReference>
<evidence type="ECO:0000256" key="6">
    <source>
        <dbReference type="ARBA" id="ARBA00038076"/>
    </source>
</evidence>
<feature type="domain" description="ABC3 transporter permease C-terminal" evidence="8">
    <location>
        <begin position="277"/>
        <end position="387"/>
    </location>
</feature>
<keyword evidence="3 7" id="KW-0812">Transmembrane</keyword>
<feature type="transmembrane region" description="Helical" evidence="7">
    <location>
        <begin position="355"/>
        <end position="376"/>
    </location>
</feature>
<keyword evidence="11" id="KW-1185">Reference proteome</keyword>
<evidence type="ECO:0000313" key="11">
    <source>
        <dbReference type="Proteomes" id="UP001500454"/>
    </source>
</evidence>
<evidence type="ECO:0000256" key="5">
    <source>
        <dbReference type="ARBA" id="ARBA00023136"/>
    </source>
</evidence>
<comment type="similarity">
    <text evidence="6">Belongs to the ABC-4 integral membrane protein family.</text>
</comment>
<evidence type="ECO:0000259" key="9">
    <source>
        <dbReference type="Pfam" id="PF12704"/>
    </source>
</evidence>
<gene>
    <name evidence="10" type="ORF">GCM10023186_44160</name>
</gene>
<evidence type="ECO:0000256" key="4">
    <source>
        <dbReference type="ARBA" id="ARBA00022989"/>
    </source>
</evidence>
<protein>
    <submittedName>
        <fullName evidence="10">ABC transporter permease</fullName>
    </submittedName>
</protein>
<evidence type="ECO:0000259" key="8">
    <source>
        <dbReference type="Pfam" id="PF02687"/>
    </source>
</evidence>